<accession>A0A6H1ZYS3</accession>
<organism evidence="1">
    <name type="scientific">viral metagenome</name>
    <dbReference type="NCBI Taxonomy" id="1070528"/>
    <lineage>
        <taxon>unclassified sequences</taxon>
        <taxon>metagenomes</taxon>
        <taxon>organismal metagenomes</taxon>
    </lineage>
</organism>
<sequence>MLIIKTTSRYDSMFQNRTISIVGIKKGTIDKENISVPNGLILCDACNAEITTDRIMLLFLSKRDKNPYGVICENCRNKYHSKVEVI</sequence>
<gene>
    <name evidence="1" type="ORF">TM448A02853_0008</name>
</gene>
<dbReference type="AlphaFoldDB" id="A0A6H1ZYS3"/>
<protein>
    <submittedName>
        <fullName evidence="1">Uncharacterized protein</fullName>
    </submittedName>
</protein>
<proteinExistence type="predicted"/>
<evidence type="ECO:0000313" key="1">
    <source>
        <dbReference type="EMBL" id="QJA52629.1"/>
    </source>
</evidence>
<name>A0A6H1ZYS3_9ZZZZ</name>
<dbReference type="EMBL" id="MT144355">
    <property type="protein sequence ID" value="QJA52629.1"/>
    <property type="molecule type" value="Genomic_DNA"/>
</dbReference>
<reference evidence="1" key="1">
    <citation type="submission" date="2020-03" db="EMBL/GenBank/DDBJ databases">
        <title>The deep terrestrial virosphere.</title>
        <authorList>
            <person name="Holmfeldt K."/>
            <person name="Nilsson E."/>
            <person name="Simone D."/>
            <person name="Lopez-Fernandez M."/>
            <person name="Wu X."/>
            <person name="de Brujin I."/>
            <person name="Lundin D."/>
            <person name="Andersson A."/>
            <person name="Bertilsson S."/>
            <person name="Dopson M."/>
        </authorList>
    </citation>
    <scope>NUCLEOTIDE SEQUENCE</scope>
    <source>
        <strain evidence="1">TM448A02853</strain>
    </source>
</reference>